<proteinExistence type="predicted"/>
<dbReference type="AlphaFoldDB" id="A0A970B368"/>
<name>A0A970B368_9GAMM</name>
<keyword evidence="1" id="KW-0472">Membrane</keyword>
<evidence type="ECO:0000313" key="2">
    <source>
        <dbReference type="EMBL" id="NKF20917.1"/>
    </source>
</evidence>
<keyword evidence="1" id="KW-1133">Transmembrane helix</keyword>
<comment type="caution">
    <text evidence="2">The sequence shown here is derived from an EMBL/GenBank/DDBJ whole genome shotgun (WGS) entry which is preliminary data.</text>
</comment>
<accession>A0A970B368</accession>
<feature type="transmembrane region" description="Helical" evidence="1">
    <location>
        <begin position="72"/>
        <end position="99"/>
    </location>
</feature>
<dbReference type="Gene3D" id="1.25.10.10">
    <property type="entry name" value="Leucine-rich Repeat Variant"/>
    <property type="match status" value="1"/>
</dbReference>
<keyword evidence="1" id="KW-0812">Transmembrane</keyword>
<protein>
    <submittedName>
        <fullName evidence="2">HEAT repeat domain-containing protein</fullName>
    </submittedName>
</protein>
<evidence type="ECO:0000256" key="1">
    <source>
        <dbReference type="SAM" id="Phobius"/>
    </source>
</evidence>
<dbReference type="RefSeq" id="WP_168146174.1">
    <property type="nucleotide sequence ID" value="NZ_JAAVXB010000001.1"/>
</dbReference>
<keyword evidence="3" id="KW-1185">Reference proteome</keyword>
<dbReference type="EMBL" id="JAAVXB010000001">
    <property type="protein sequence ID" value="NKF20917.1"/>
    <property type="molecule type" value="Genomic_DNA"/>
</dbReference>
<feature type="transmembrane region" description="Helical" evidence="1">
    <location>
        <begin position="38"/>
        <end position="60"/>
    </location>
</feature>
<dbReference type="Proteomes" id="UP000653472">
    <property type="component" value="Unassembled WGS sequence"/>
</dbReference>
<dbReference type="InterPro" id="IPR011989">
    <property type="entry name" value="ARM-like"/>
</dbReference>
<feature type="transmembrane region" description="Helical" evidence="1">
    <location>
        <begin position="12"/>
        <end position="32"/>
    </location>
</feature>
<organism evidence="2 3">
    <name type="scientific">Solimonas marina</name>
    <dbReference type="NCBI Taxonomy" id="2714601"/>
    <lineage>
        <taxon>Bacteria</taxon>
        <taxon>Pseudomonadati</taxon>
        <taxon>Pseudomonadota</taxon>
        <taxon>Gammaproteobacteria</taxon>
        <taxon>Nevskiales</taxon>
        <taxon>Nevskiaceae</taxon>
        <taxon>Solimonas</taxon>
    </lineage>
</organism>
<evidence type="ECO:0000313" key="3">
    <source>
        <dbReference type="Proteomes" id="UP000653472"/>
    </source>
</evidence>
<gene>
    <name evidence="2" type="ORF">G7Y82_01215</name>
</gene>
<reference evidence="2" key="1">
    <citation type="submission" date="2020-03" db="EMBL/GenBank/DDBJ databases">
        <title>Solimonas marina sp. nov., isolated from deep seawater of the Pacific Ocean.</title>
        <authorList>
            <person name="Liu X."/>
            <person name="Lai Q."/>
            <person name="Sun F."/>
            <person name="Gai Y."/>
            <person name="Li G."/>
            <person name="Shao Z."/>
        </authorList>
    </citation>
    <scope>NUCLEOTIDE SEQUENCE</scope>
    <source>
        <strain evidence="2">C16B3</strain>
    </source>
</reference>
<sequence length="336" mass="37698">MRAPSALSPFGLLFIALGAVLELAAWLAWFGLGGVPGTAVFLVLHAAAALGIAVGAWLLLPLRLRGGRGSAIAFFFSAAFFTSWLGMAGIVLALLPGFYRYGLRREPGWEQRREPDLPFKPVQVNPNGVFMRVGLAAVVKYFRDTDLRRRAVMATRHLSGRRAVPILRQALRDPADEVRLLAYSMLSGKERVFELEIRRLQAELREHDGRSGDWLREQIASLYWEQSSLGLVEGEVQAFVLQEALLNIDAALSGRPTAGRHYLRGKLCMRLGRYNDAERALSEARRLGLDDNRTAPYFAELAFLRRDYATCRAELARVGHEIRKLPRLEPVVQYWI</sequence>